<gene>
    <name evidence="4" type="primary">Necator_chrI.g2302</name>
    <name evidence="4" type="ORF">RB195_006175</name>
</gene>
<dbReference type="Pfam" id="PF01053">
    <property type="entry name" value="Cys_Met_Meta_PP"/>
    <property type="match status" value="1"/>
</dbReference>
<evidence type="ECO:0000313" key="4">
    <source>
        <dbReference type="EMBL" id="KAK6728957.1"/>
    </source>
</evidence>
<keyword evidence="2 3" id="KW-0663">Pyridoxal phosphate</keyword>
<dbReference type="InterPro" id="IPR015421">
    <property type="entry name" value="PyrdxlP-dep_Trfase_major"/>
</dbReference>
<dbReference type="InterPro" id="IPR000277">
    <property type="entry name" value="Cys/Met-Metab_PyrdxlP-dep_enz"/>
</dbReference>
<dbReference type="EMBL" id="JAVFWL010000001">
    <property type="protein sequence ID" value="KAK6728957.1"/>
    <property type="molecule type" value="Genomic_DNA"/>
</dbReference>
<comment type="cofactor">
    <cofactor evidence="1 3">
        <name>pyridoxal 5'-phosphate</name>
        <dbReference type="ChEBI" id="CHEBI:597326"/>
    </cofactor>
</comment>
<comment type="caution">
    <text evidence="4">The sequence shown here is derived from an EMBL/GenBank/DDBJ whole genome shotgun (WGS) entry which is preliminary data.</text>
</comment>
<comment type="similarity">
    <text evidence="3">Belongs to the trans-sulfuration enzymes family.</text>
</comment>
<dbReference type="PANTHER" id="PTHR11808:SF80">
    <property type="entry name" value="CYSTATHIONINE GAMMA-LYASE"/>
    <property type="match status" value="1"/>
</dbReference>
<organism evidence="4 5">
    <name type="scientific">Necator americanus</name>
    <name type="common">Human hookworm</name>
    <dbReference type="NCBI Taxonomy" id="51031"/>
    <lineage>
        <taxon>Eukaryota</taxon>
        <taxon>Metazoa</taxon>
        <taxon>Ecdysozoa</taxon>
        <taxon>Nematoda</taxon>
        <taxon>Chromadorea</taxon>
        <taxon>Rhabditida</taxon>
        <taxon>Rhabditina</taxon>
        <taxon>Rhabditomorpha</taxon>
        <taxon>Strongyloidea</taxon>
        <taxon>Ancylostomatidae</taxon>
        <taxon>Bunostominae</taxon>
        <taxon>Necator</taxon>
    </lineage>
</organism>
<dbReference type="SUPFAM" id="SSF53383">
    <property type="entry name" value="PLP-dependent transferases"/>
    <property type="match status" value="1"/>
</dbReference>
<evidence type="ECO:0000256" key="3">
    <source>
        <dbReference type="RuleBase" id="RU362118"/>
    </source>
</evidence>
<dbReference type="InterPro" id="IPR015424">
    <property type="entry name" value="PyrdxlP-dep_Trfase"/>
</dbReference>
<keyword evidence="5" id="KW-1185">Reference proteome</keyword>
<sequence length="497" mass="54631">MKNAYCEDGGVQLEGSQIVETSSCVYLRRSMNMKNDLKEELNRRMRAAWAALAAVREATDQLTDQDLRAHLFDSTVLPALCYAAETDFEHPPAVNSARKRFGDSFDKLGSESKLSASHAKPLARAEPIVTPIYHSTTYRFDTVSQYNESNHGLNYVYQRCGNPTVENVEVILRELEHGAATLLYNSGLAAFSAVMLEFLNAGDHLICMKPMYSGSFSFITETLVRFNVTADFVDVDKEEDFVGAAKAALKKNTKMIFVEVIANPSMAMPDLVEVINMAKKNNVMCFVDATFASPICVQPIVHGADFCMHSCSKYISGHTDVIAGCVTTKCMKHWERLKLQQFTTGSALSPFDAALVARGLKTLPLRVDKICSNAQAVAQFLAKHPKVHRVSYPGLSTHPTHEAAKKYMKNWSGMIGFDVGTAVAAIKVVESVRLIVHAVSLGGTESLMEHPLSMSHGSELLRDVEEPMVPPGLLRLSIGVEDAADLIDDLDRALSFI</sequence>
<accession>A0ABR1BRB3</accession>
<evidence type="ECO:0000256" key="1">
    <source>
        <dbReference type="ARBA" id="ARBA00001933"/>
    </source>
</evidence>
<proteinExistence type="inferred from homology"/>
<name>A0ABR1BRB3_NECAM</name>
<evidence type="ECO:0008006" key="6">
    <source>
        <dbReference type="Google" id="ProtNLM"/>
    </source>
</evidence>
<dbReference type="PANTHER" id="PTHR11808">
    <property type="entry name" value="TRANS-SULFURATION ENZYME FAMILY MEMBER"/>
    <property type="match status" value="1"/>
</dbReference>
<evidence type="ECO:0000256" key="2">
    <source>
        <dbReference type="ARBA" id="ARBA00022898"/>
    </source>
</evidence>
<dbReference type="InterPro" id="IPR015422">
    <property type="entry name" value="PyrdxlP-dep_Trfase_small"/>
</dbReference>
<evidence type="ECO:0000313" key="5">
    <source>
        <dbReference type="Proteomes" id="UP001303046"/>
    </source>
</evidence>
<dbReference type="Proteomes" id="UP001303046">
    <property type="component" value="Unassembled WGS sequence"/>
</dbReference>
<reference evidence="4 5" key="1">
    <citation type="submission" date="2023-08" db="EMBL/GenBank/DDBJ databases">
        <title>A Necator americanus chromosomal reference genome.</title>
        <authorList>
            <person name="Ilik V."/>
            <person name="Petrzelkova K.J."/>
            <person name="Pardy F."/>
            <person name="Fuh T."/>
            <person name="Niatou-Singa F.S."/>
            <person name="Gouil Q."/>
            <person name="Baker L."/>
            <person name="Ritchie M.E."/>
            <person name="Jex A.R."/>
            <person name="Gazzola D."/>
            <person name="Li H."/>
            <person name="Toshio Fujiwara R."/>
            <person name="Zhan B."/>
            <person name="Aroian R.V."/>
            <person name="Pafco B."/>
            <person name="Schwarz E.M."/>
        </authorList>
    </citation>
    <scope>NUCLEOTIDE SEQUENCE [LARGE SCALE GENOMIC DNA]</scope>
    <source>
        <strain evidence="4 5">Aroian</strain>
        <tissue evidence="4">Whole animal</tissue>
    </source>
</reference>
<dbReference type="Gene3D" id="3.40.640.10">
    <property type="entry name" value="Type I PLP-dependent aspartate aminotransferase-like (Major domain)"/>
    <property type="match status" value="1"/>
</dbReference>
<dbReference type="CDD" id="cd00614">
    <property type="entry name" value="CGS_like"/>
    <property type="match status" value="1"/>
</dbReference>
<dbReference type="Gene3D" id="3.90.1150.10">
    <property type="entry name" value="Aspartate Aminotransferase, domain 1"/>
    <property type="match status" value="1"/>
</dbReference>
<protein>
    <recommendedName>
        <fullName evidence="6">Cystathionine gamma-lyase</fullName>
    </recommendedName>
</protein>